<organism evidence="1 2">
    <name type="scientific">Aquisphaera giovannonii</name>
    <dbReference type="NCBI Taxonomy" id="406548"/>
    <lineage>
        <taxon>Bacteria</taxon>
        <taxon>Pseudomonadati</taxon>
        <taxon>Planctomycetota</taxon>
        <taxon>Planctomycetia</taxon>
        <taxon>Isosphaerales</taxon>
        <taxon>Isosphaeraceae</taxon>
        <taxon>Aquisphaera</taxon>
    </lineage>
</organism>
<proteinExistence type="predicted"/>
<evidence type="ECO:0000313" key="1">
    <source>
        <dbReference type="EMBL" id="QEH36546.1"/>
    </source>
</evidence>
<gene>
    <name evidence="1" type="ORF">OJF2_51300</name>
</gene>
<reference evidence="1 2" key="1">
    <citation type="submission" date="2019-08" db="EMBL/GenBank/DDBJ databases">
        <title>Deep-cultivation of Planctomycetes and their phenomic and genomic characterization uncovers novel biology.</title>
        <authorList>
            <person name="Wiegand S."/>
            <person name="Jogler M."/>
            <person name="Boedeker C."/>
            <person name="Pinto D."/>
            <person name="Vollmers J."/>
            <person name="Rivas-Marin E."/>
            <person name="Kohn T."/>
            <person name="Peeters S.H."/>
            <person name="Heuer A."/>
            <person name="Rast P."/>
            <person name="Oberbeckmann S."/>
            <person name="Bunk B."/>
            <person name="Jeske O."/>
            <person name="Meyerdierks A."/>
            <person name="Storesund J.E."/>
            <person name="Kallscheuer N."/>
            <person name="Luecker S."/>
            <person name="Lage O.M."/>
            <person name="Pohl T."/>
            <person name="Merkel B.J."/>
            <person name="Hornburger P."/>
            <person name="Mueller R.-W."/>
            <person name="Bruemmer F."/>
            <person name="Labrenz M."/>
            <person name="Spormann A.M."/>
            <person name="Op den Camp H."/>
            <person name="Overmann J."/>
            <person name="Amann R."/>
            <person name="Jetten M.S.M."/>
            <person name="Mascher T."/>
            <person name="Medema M.H."/>
            <person name="Devos D.P."/>
            <person name="Kaster A.-K."/>
            <person name="Ovreas L."/>
            <person name="Rohde M."/>
            <person name="Galperin M.Y."/>
            <person name="Jogler C."/>
        </authorList>
    </citation>
    <scope>NUCLEOTIDE SEQUENCE [LARGE SCALE GENOMIC DNA]</scope>
    <source>
        <strain evidence="1 2">OJF2</strain>
    </source>
</reference>
<evidence type="ECO:0000313" key="2">
    <source>
        <dbReference type="Proteomes" id="UP000324233"/>
    </source>
</evidence>
<dbReference type="KEGG" id="agv:OJF2_51300"/>
<accession>A0A5B9W795</accession>
<protein>
    <submittedName>
        <fullName evidence="1">Uncharacterized protein</fullName>
    </submittedName>
</protein>
<dbReference type="Proteomes" id="UP000324233">
    <property type="component" value="Chromosome"/>
</dbReference>
<name>A0A5B9W795_9BACT</name>
<dbReference type="AlphaFoldDB" id="A0A5B9W795"/>
<dbReference type="EMBL" id="CP042997">
    <property type="protein sequence ID" value="QEH36546.1"/>
    <property type="molecule type" value="Genomic_DNA"/>
</dbReference>
<keyword evidence="2" id="KW-1185">Reference proteome</keyword>
<sequence length="51" mass="6062">MKHLYWVVLAVLIGFLVGAYTYSRPYASRPWNVYPTQTPEEQDELLYLNRV</sequence>
<dbReference type="RefSeq" id="WP_168222035.1">
    <property type="nucleotide sequence ID" value="NZ_CP042997.1"/>
</dbReference>